<proteinExistence type="predicted"/>
<dbReference type="EMBL" id="NIRR01000025">
    <property type="protein sequence ID" value="OWP62442.1"/>
    <property type="molecule type" value="Genomic_DNA"/>
</dbReference>
<keyword evidence="2" id="KW-0732">Signal</keyword>
<evidence type="ECO:0000256" key="1">
    <source>
        <dbReference type="SAM" id="MobiDB-lite"/>
    </source>
</evidence>
<feature type="chain" id="PRO_5013032342" description="DUF4890 domain-containing protein" evidence="2">
    <location>
        <begin position="21"/>
        <end position="136"/>
    </location>
</feature>
<sequence>MKKMLLLLAAAALTAASASAQTTTPMQRPANGQMQQATPEQQADRLTKQLGLSADQRTQLVTMEQARRTEMQAMHGQQPTEGDRAAMRQNMQTMRTKYDTQLKGILTADQYAKYEQQRENRMENRGNRKMKMKVKS</sequence>
<feature type="region of interest" description="Disordered" evidence="1">
    <location>
        <begin position="116"/>
        <end position="136"/>
    </location>
</feature>
<evidence type="ECO:0000313" key="3">
    <source>
        <dbReference type="EMBL" id="OWP62442.1"/>
    </source>
</evidence>
<reference evidence="3 4" key="1">
    <citation type="submission" date="2017-06" db="EMBL/GenBank/DDBJ databases">
        <title>Hymenobacter amundsenii sp. nov. isolated from regoliths in Antarctica.</title>
        <authorList>
            <person name="Sedlacek I."/>
            <person name="Kralova S."/>
            <person name="Pantucek R."/>
            <person name="Svec P."/>
            <person name="Holochova P."/>
            <person name="Stankova E."/>
            <person name="Vrbovska V."/>
            <person name="Busse H.-J."/>
        </authorList>
    </citation>
    <scope>NUCLEOTIDE SEQUENCE [LARGE SCALE GENOMIC DNA]</scope>
    <source>
        <strain evidence="3 4">CCM 8682</strain>
    </source>
</reference>
<dbReference type="OrthoDB" id="884879at2"/>
<feature type="compositionally biased region" description="Polar residues" evidence="1">
    <location>
        <begin position="30"/>
        <end position="41"/>
    </location>
</feature>
<comment type="caution">
    <text evidence="3">The sequence shown here is derived from an EMBL/GenBank/DDBJ whole genome shotgun (WGS) entry which is preliminary data.</text>
</comment>
<organism evidence="3 4">
    <name type="scientific">Hymenobacter amundsenii</name>
    <dbReference type="NCBI Taxonomy" id="2006685"/>
    <lineage>
        <taxon>Bacteria</taxon>
        <taxon>Pseudomonadati</taxon>
        <taxon>Bacteroidota</taxon>
        <taxon>Cytophagia</taxon>
        <taxon>Cytophagales</taxon>
        <taxon>Hymenobacteraceae</taxon>
        <taxon>Hymenobacter</taxon>
    </lineage>
</organism>
<dbReference type="Proteomes" id="UP000197277">
    <property type="component" value="Unassembled WGS sequence"/>
</dbReference>
<accession>A0A246FIT6</accession>
<feature type="signal peptide" evidence="2">
    <location>
        <begin position="1"/>
        <end position="20"/>
    </location>
</feature>
<evidence type="ECO:0000256" key="2">
    <source>
        <dbReference type="SAM" id="SignalP"/>
    </source>
</evidence>
<protein>
    <recommendedName>
        <fullName evidence="5">DUF4890 domain-containing protein</fullName>
    </recommendedName>
</protein>
<feature type="compositionally biased region" description="Basic and acidic residues" evidence="1">
    <location>
        <begin position="116"/>
        <end position="126"/>
    </location>
</feature>
<feature type="region of interest" description="Disordered" evidence="1">
    <location>
        <begin position="17"/>
        <end position="43"/>
    </location>
</feature>
<evidence type="ECO:0000313" key="4">
    <source>
        <dbReference type="Proteomes" id="UP000197277"/>
    </source>
</evidence>
<feature type="compositionally biased region" description="Basic residues" evidence="1">
    <location>
        <begin position="127"/>
        <end position="136"/>
    </location>
</feature>
<gene>
    <name evidence="3" type="ORF">CDA63_14240</name>
</gene>
<name>A0A246FIT6_9BACT</name>
<keyword evidence="4" id="KW-1185">Reference proteome</keyword>
<dbReference type="AlphaFoldDB" id="A0A246FIT6"/>
<evidence type="ECO:0008006" key="5">
    <source>
        <dbReference type="Google" id="ProtNLM"/>
    </source>
</evidence>